<reference evidence="2 3" key="1">
    <citation type="journal article" date="2019" name="Genome Biol. Evol.">
        <title>Insights into the evolution of the New World diploid cottons (Gossypium, subgenus Houzingenia) based on genome sequencing.</title>
        <authorList>
            <person name="Grover C.E."/>
            <person name="Arick M.A. 2nd"/>
            <person name="Thrash A."/>
            <person name="Conover J.L."/>
            <person name="Sanders W.S."/>
            <person name="Peterson D.G."/>
            <person name="Frelichowski J.E."/>
            <person name="Scheffler J.A."/>
            <person name="Scheffler B.E."/>
            <person name="Wendel J.F."/>
        </authorList>
    </citation>
    <scope>NUCLEOTIDE SEQUENCE [LARGE SCALE GENOMIC DNA]</scope>
    <source>
        <strain evidence="2">8</strain>
        <tissue evidence="2">Leaf</tissue>
    </source>
</reference>
<dbReference type="Gene3D" id="1.20.1280.50">
    <property type="match status" value="1"/>
</dbReference>
<accession>A0A7J9F7W1</accession>
<organism evidence="2 3">
    <name type="scientific">Gossypium trilobum</name>
    <dbReference type="NCBI Taxonomy" id="34281"/>
    <lineage>
        <taxon>Eukaryota</taxon>
        <taxon>Viridiplantae</taxon>
        <taxon>Streptophyta</taxon>
        <taxon>Embryophyta</taxon>
        <taxon>Tracheophyta</taxon>
        <taxon>Spermatophyta</taxon>
        <taxon>Magnoliopsida</taxon>
        <taxon>eudicotyledons</taxon>
        <taxon>Gunneridae</taxon>
        <taxon>Pentapetalae</taxon>
        <taxon>rosids</taxon>
        <taxon>malvids</taxon>
        <taxon>Malvales</taxon>
        <taxon>Malvaceae</taxon>
        <taxon>Malvoideae</taxon>
        <taxon>Gossypium</taxon>
    </lineage>
</organism>
<evidence type="ECO:0000313" key="2">
    <source>
        <dbReference type="EMBL" id="MBA0781393.1"/>
    </source>
</evidence>
<sequence length="449" mass="50477">MEPPTKSLDPIALKTGDDRFSDLPEYIILHVLSFIGSNDIVGLSYVSRKFRQLTMCSRNLYFKLGCDSKKCTPNCKQVQGFLKGFLNQHNEPQIDRFRLHWFCRASRYDVEGPIFSLCVQKALRHKIQELDIGVPVTAGRAFHLPAGIESLRALKLELQGGKPKLFALVFASLETLSLSSVSVPGLELGEWISHSCRSLKVLNLVDIDGIEDLNISNSCLKALTKLEICKCGFDNLNLNVNAPCLKDLQISNCEIYGSFDVRISAEQLQTLCLTMELSFCVPEASLSRCRIYSDNLRSLSKATINLAVPYSSTWGIADYTCKEFNSNGLVEFIYSVRYAKSLQLNFQIIKALSNHAQLQNITFQHLEHLEASVVDLNNLKDIDIADFLRCCSCLNTLTFRYDSNADQLSETELVDQLRSKLGDECGNTRFAYRVINCKDSENKGFNGRV</sequence>
<dbReference type="InterPro" id="IPR001810">
    <property type="entry name" value="F-box_dom"/>
</dbReference>
<keyword evidence="3" id="KW-1185">Reference proteome</keyword>
<dbReference type="Pfam" id="PF00646">
    <property type="entry name" value="F-box"/>
    <property type="match status" value="1"/>
</dbReference>
<dbReference type="InterPro" id="IPR032675">
    <property type="entry name" value="LRR_dom_sf"/>
</dbReference>
<comment type="caution">
    <text evidence="2">The sequence shown here is derived from an EMBL/GenBank/DDBJ whole genome shotgun (WGS) entry which is preliminary data.</text>
</comment>
<feature type="domain" description="F-box" evidence="1">
    <location>
        <begin position="17"/>
        <end position="64"/>
    </location>
</feature>
<dbReference type="EMBL" id="JABEZW010000012">
    <property type="protein sequence ID" value="MBA0781393.1"/>
    <property type="molecule type" value="Genomic_DNA"/>
</dbReference>
<dbReference type="AlphaFoldDB" id="A0A7J9F7W1"/>
<dbReference type="InterPro" id="IPR036047">
    <property type="entry name" value="F-box-like_dom_sf"/>
</dbReference>
<proteinExistence type="predicted"/>
<dbReference type="SUPFAM" id="SSF52047">
    <property type="entry name" value="RNI-like"/>
    <property type="match status" value="1"/>
</dbReference>
<evidence type="ECO:0000259" key="1">
    <source>
        <dbReference type="PROSITE" id="PS50181"/>
    </source>
</evidence>
<protein>
    <recommendedName>
        <fullName evidence="1">F-box domain-containing protein</fullName>
    </recommendedName>
</protein>
<dbReference type="PANTHER" id="PTHR31900:SF32">
    <property type="entry name" value="F-BOX_RNI_FBD-LIKE DOMAIN PROTEIN"/>
    <property type="match status" value="1"/>
</dbReference>
<name>A0A7J9F7W1_9ROSI</name>
<dbReference type="PROSITE" id="PS50181">
    <property type="entry name" value="FBOX"/>
    <property type="match status" value="1"/>
</dbReference>
<dbReference type="PANTHER" id="PTHR31900">
    <property type="entry name" value="F-BOX/RNI SUPERFAMILY PROTEIN-RELATED"/>
    <property type="match status" value="1"/>
</dbReference>
<dbReference type="InterPro" id="IPR055357">
    <property type="entry name" value="LRR_At1g61320_AtMIF1"/>
</dbReference>
<dbReference type="Gene3D" id="3.80.10.10">
    <property type="entry name" value="Ribonuclease Inhibitor"/>
    <property type="match status" value="1"/>
</dbReference>
<dbReference type="Proteomes" id="UP000593568">
    <property type="component" value="Unassembled WGS sequence"/>
</dbReference>
<dbReference type="InterPro" id="IPR050232">
    <property type="entry name" value="FBL13/AtMIF1-like"/>
</dbReference>
<evidence type="ECO:0000313" key="3">
    <source>
        <dbReference type="Proteomes" id="UP000593568"/>
    </source>
</evidence>
<dbReference type="Pfam" id="PF23622">
    <property type="entry name" value="LRR_At1g61320_AtMIF1"/>
    <property type="match status" value="1"/>
</dbReference>
<dbReference type="SUPFAM" id="SSF81383">
    <property type="entry name" value="F-box domain"/>
    <property type="match status" value="1"/>
</dbReference>
<gene>
    <name evidence="2" type="ORF">Gotri_002321</name>
</gene>